<proteinExistence type="predicted"/>
<dbReference type="Proteomes" id="UP001597120">
    <property type="component" value="Unassembled WGS sequence"/>
</dbReference>
<protein>
    <submittedName>
        <fullName evidence="1">Uncharacterized protein</fullName>
    </submittedName>
</protein>
<dbReference type="RefSeq" id="WP_186328433.1">
    <property type="nucleotide sequence ID" value="NZ_JBHTIU010000103.1"/>
</dbReference>
<evidence type="ECO:0000313" key="2">
    <source>
        <dbReference type="Proteomes" id="UP001597120"/>
    </source>
</evidence>
<keyword evidence="2" id="KW-1185">Reference proteome</keyword>
<organism evidence="1 2">
    <name type="scientific">Paenibacillus residui</name>
    <dbReference type="NCBI Taxonomy" id="629724"/>
    <lineage>
        <taxon>Bacteria</taxon>
        <taxon>Bacillati</taxon>
        <taxon>Bacillota</taxon>
        <taxon>Bacilli</taxon>
        <taxon>Bacillales</taxon>
        <taxon>Paenibacillaceae</taxon>
        <taxon>Paenibacillus</taxon>
    </lineage>
</organism>
<gene>
    <name evidence="1" type="ORF">ACFQ03_24025</name>
</gene>
<reference evidence="2" key="1">
    <citation type="journal article" date="2019" name="Int. J. Syst. Evol. Microbiol.">
        <title>The Global Catalogue of Microorganisms (GCM) 10K type strain sequencing project: providing services to taxonomists for standard genome sequencing and annotation.</title>
        <authorList>
            <consortium name="The Broad Institute Genomics Platform"/>
            <consortium name="The Broad Institute Genome Sequencing Center for Infectious Disease"/>
            <person name="Wu L."/>
            <person name="Ma J."/>
        </authorList>
    </citation>
    <scope>NUCLEOTIDE SEQUENCE [LARGE SCALE GENOMIC DNA]</scope>
    <source>
        <strain evidence="2">CCUG 57263</strain>
    </source>
</reference>
<dbReference type="EMBL" id="JBHTIU010000103">
    <property type="protein sequence ID" value="MFD0872192.1"/>
    <property type="molecule type" value="Genomic_DNA"/>
</dbReference>
<accession>A0ABW3DI98</accession>
<name>A0ABW3DI98_9BACL</name>
<evidence type="ECO:0000313" key="1">
    <source>
        <dbReference type="EMBL" id="MFD0872192.1"/>
    </source>
</evidence>
<comment type="caution">
    <text evidence="1">The sequence shown here is derived from an EMBL/GenBank/DDBJ whole genome shotgun (WGS) entry which is preliminary data.</text>
</comment>
<sequence>MTWIIVILLLINTAILLNINYKIKGRDLVQEALDRDQRRGRTVSRQNRTE</sequence>